<evidence type="ECO:0000313" key="1">
    <source>
        <dbReference type="EMBL" id="QJD81946.1"/>
    </source>
</evidence>
<sequence>MQWQEVRQLYPDRFVKMQILKSHIEDEVRYVEEVAVIQAFEDEKIATRELVRSKNDLLVYHTGKEKIEIEIKPLFGFRENYDKHRV</sequence>
<dbReference type="AlphaFoldDB" id="A0A7Z2VF77"/>
<reference evidence="1 2" key="1">
    <citation type="submission" date="2020-04" db="EMBL/GenBank/DDBJ databases">
        <title>Genome sequencing of novel species.</title>
        <authorList>
            <person name="Heo J."/>
            <person name="Kim S.-J."/>
            <person name="Kim J.-S."/>
            <person name="Hong S.-B."/>
            <person name="Kwon S.-W."/>
        </authorList>
    </citation>
    <scope>NUCLEOTIDE SEQUENCE [LARGE SCALE GENOMIC DNA]</scope>
    <source>
        <strain evidence="1 2">MFER-1</strain>
    </source>
</reference>
<proteinExistence type="predicted"/>
<gene>
    <name evidence="1" type="ORF">HH215_01280</name>
</gene>
<evidence type="ECO:0000313" key="2">
    <source>
        <dbReference type="Proteomes" id="UP000502248"/>
    </source>
</evidence>
<name>A0A7Z2VF77_9BACL</name>
<dbReference type="Proteomes" id="UP000502248">
    <property type="component" value="Chromosome"/>
</dbReference>
<dbReference type="EMBL" id="CP051680">
    <property type="protein sequence ID" value="QJD81946.1"/>
    <property type="molecule type" value="Genomic_DNA"/>
</dbReference>
<dbReference type="KEGG" id="cheb:HH215_01280"/>
<protein>
    <submittedName>
        <fullName evidence="1">Uncharacterized protein</fullName>
    </submittedName>
</protein>
<keyword evidence="2" id="KW-1185">Reference proteome</keyword>
<organism evidence="1 2">
    <name type="scientific">Cohnella herbarum</name>
    <dbReference type="NCBI Taxonomy" id="2728023"/>
    <lineage>
        <taxon>Bacteria</taxon>
        <taxon>Bacillati</taxon>
        <taxon>Bacillota</taxon>
        <taxon>Bacilli</taxon>
        <taxon>Bacillales</taxon>
        <taxon>Paenibacillaceae</taxon>
        <taxon>Cohnella</taxon>
    </lineage>
</organism>
<accession>A0A7Z2VF77</accession>